<dbReference type="GO" id="GO:0003677">
    <property type="term" value="F:DNA binding"/>
    <property type="evidence" value="ECO:0007669"/>
    <property type="project" value="TreeGrafter"/>
</dbReference>
<dbReference type="PANTHER" id="PTHR19303:SF73">
    <property type="entry name" value="PROTEIN PDC2"/>
    <property type="match status" value="1"/>
</dbReference>
<gene>
    <name evidence="2" type="primary">Tigd4_207</name>
    <name evidence="2" type="ORF">AVEN_210696_1</name>
</gene>
<dbReference type="EMBL" id="BGPR01001081">
    <property type="protein sequence ID" value="GBM44885.1"/>
    <property type="molecule type" value="Genomic_DNA"/>
</dbReference>
<organism evidence="2 3">
    <name type="scientific">Araneus ventricosus</name>
    <name type="common">Orbweaver spider</name>
    <name type="synonym">Epeira ventricosa</name>
    <dbReference type="NCBI Taxonomy" id="182803"/>
    <lineage>
        <taxon>Eukaryota</taxon>
        <taxon>Metazoa</taxon>
        <taxon>Ecdysozoa</taxon>
        <taxon>Arthropoda</taxon>
        <taxon>Chelicerata</taxon>
        <taxon>Arachnida</taxon>
        <taxon>Araneae</taxon>
        <taxon>Araneomorphae</taxon>
        <taxon>Entelegynae</taxon>
        <taxon>Araneoidea</taxon>
        <taxon>Araneidae</taxon>
        <taxon>Araneus</taxon>
    </lineage>
</organism>
<sequence>MTGEEKLKMLVIGKSKSPRCFKGIKSLEVKHEFNKKLWMASEIFDRWLKALDKQMGQQHRKIALLIDSYPIHSPKDYGEKLKNVNVIFFPPNCTKICSHWISE</sequence>
<dbReference type="InterPro" id="IPR004875">
    <property type="entry name" value="DDE_SF_endonuclease_dom"/>
</dbReference>
<feature type="domain" description="DDE-1" evidence="1">
    <location>
        <begin position="2"/>
        <end position="97"/>
    </location>
</feature>
<dbReference type="PANTHER" id="PTHR19303">
    <property type="entry name" value="TRANSPOSON"/>
    <property type="match status" value="1"/>
</dbReference>
<dbReference type="OrthoDB" id="10056141at2759"/>
<name>A0A4Y2FWR8_ARAVE</name>
<protein>
    <submittedName>
        <fullName evidence="2">Tigger transposable element-derived protein 4</fullName>
    </submittedName>
</protein>
<evidence type="ECO:0000259" key="1">
    <source>
        <dbReference type="Pfam" id="PF03184"/>
    </source>
</evidence>
<dbReference type="AlphaFoldDB" id="A0A4Y2FWR8"/>
<reference evidence="2 3" key="1">
    <citation type="journal article" date="2019" name="Sci. Rep.">
        <title>Orb-weaving spider Araneus ventricosus genome elucidates the spidroin gene catalogue.</title>
        <authorList>
            <person name="Kono N."/>
            <person name="Nakamura H."/>
            <person name="Ohtoshi R."/>
            <person name="Moran D.A.P."/>
            <person name="Shinohara A."/>
            <person name="Yoshida Y."/>
            <person name="Fujiwara M."/>
            <person name="Mori M."/>
            <person name="Tomita M."/>
            <person name="Arakawa K."/>
        </authorList>
    </citation>
    <scope>NUCLEOTIDE SEQUENCE [LARGE SCALE GENOMIC DNA]</scope>
</reference>
<evidence type="ECO:0000313" key="3">
    <source>
        <dbReference type="Proteomes" id="UP000499080"/>
    </source>
</evidence>
<proteinExistence type="predicted"/>
<comment type="caution">
    <text evidence="2">The sequence shown here is derived from an EMBL/GenBank/DDBJ whole genome shotgun (WGS) entry which is preliminary data.</text>
</comment>
<evidence type="ECO:0000313" key="2">
    <source>
        <dbReference type="EMBL" id="GBM44885.1"/>
    </source>
</evidence>
<keyword evidence="3" id="KW-1185">Reference proteome</keyword>
<accession>A0A4Y2FWR8</accession>
<dbReference type="Proteomes" id="UP000499080">
    <property type="component" value="Unassembled WGS sequence"/>
</dbReference>
<dbReference type="GO" id="GO:0005634">
    <property type="term" value="C:nucleus"/>
    <property type="evidence" value="ECO:0007669"/>
    <property type="project" value="TreeGrafter"/>
</dbReference>
<dbReference type="Pfam" id="PF03184">
    <property type="entry name" value="DDE_1"/>
    <property type="match status" value="1"/>
</dbReference>
<dbReference type="InterPro" id="IPR050863">
    <property type="entry name" value="CenT-Element_Derived"/>
</dbReference>